<keyword evidence="14" id="KW-0968">Cytoplasmic vesicle</keyword>
<reference evidence="20 21" key="1">
    <citation type="submission" date="2021-04" db="EMBL/GenBank/DDBJ databases">
        <authorList>
            <person name="De Guttry C."/>
            <person name="Zahm M."/>
            <person name="Klopp C."/>
            <person name="Cabau C."/>
            <person name="Louis A."/>
            <person name="Berthelot C."/>
            <person name="Parey E."/>
            <person name="Roest Crollius H."/>
            <person name="Montfort J."/>
            <person name="Robinson-Rechavi M."/>
            <person name="Bucao C."/>
            <person name="Bouchez O."/>
            <person name="Gislard M."/>
            <person name="Lluch J."/>
            <person name="Milhes M."/>
            <person name="Lampietro C."/>
            <person name="Lopez Roques C."/>
            <person name="Donnadieu C."/>
            <person name="Braasch I."/>
            <person name="Desvignes T."/>
            <person name="Postlethwait J."/>
            <person name="Bobe J."/>
            <person name="Wedekind C."/>
            <person name="Guiguen Y."/>
        </authorList>
    </citation>
    <scope>NUCLEOTIDE SEQUENCE [LARGE SCALE GENOMIC DNA]</scope>
    <source>
        <strain evidence="20">Cs_M1</strain>
        <tissue evidence="20">Blood</tissue>
    </source>
</reference>
<keyword evidence="8" id="KW-0853">WD repeat</keyword>
<feature type="domain" description="WDR11 first beta-propeller" evidence="17">
    <location>
        <begin position="22"/>
        <end position="319"/>
    </location>
</feature>
<proteinExistence type="predicted"/>
<dbReference type="GO" id="GO:0005634">
    <property type="term" value="C:nucleus"/>
    <property type="evidence" value="ECO:0007669"/>
    <property type="project" value="UniProtKB-SubCell"/>
</dbReference>
<evidence type="ECO:0000256" key="5">
    <source>
        <dbReference type="ARBA" id="ARBA00004601"/>
    </source>
</evidence>
<keyword evidence="9" id="KW-0677">Repeat</keyword>
<keyword evidence="6" id="KW-0963">Cytoplasm</keyword>
<evidence type="ECO:0000256" key="16">
    <source>
        <dbReference type="SAM" id="MobiDB-lite"/>
    </source>
</evidence>
<dbReference type="GO" id="GO:0031410">
    <property type="term" value="C:cytoplasmic vesicle"/>
    <property type="evidence" value="ECO:0007669"/>
    <property type="project" value="UniProtKB-SubCell"/>
</dbReference>
<dbReference type="InterPro" id="IPR036322">
    <property type="entry name" value="WD40_repeat_dom_sf"/>
</dbReference>
<evidence type="ECO:0000256" key="8">
    <source>
        <dbReference type="ARBA" id="ARBA00022574"/>
    </source>
</evidence>
<dbReference type="PANTHER" id="PTHR14593:SF5">
    <property type="entry name" value="WD REPEAT-CONTAINING PROTEIN 11"/>
    <property type="match status" value="1"/>
</dbReference>
<dbReference type="InterPro" id="IPR057854">
    <property type="entry name" value="TPR_WDR11"/>
</dbReference>
<evidence type="ECO:0000256" key="2">
    <source>
        <dbReference type="ARBA" id="ARBA00004123"/>
    </source>
</evidence>
<accession>A0AAN8Q6K6</accession>
<keyword evidence="12" id="KW-0539">Nucleus</keyword>
<evidence type="ECO:0000256" key="4">
    <source>
        <dbReference type="ARBA" id="ARBA00004541"/>
    </source>
</evidence>
<feature type="domain" description="WDR11 second beta-propeller" evidence="18">
    <location>
        <begin position="490"/>
        <end position="832"/>
    </location>
</feature>
<evidence type="ECO:0000256" key="7">
    <source>
        <dbReference type="ARBA" id="ARBA00022553"/>
    </source>
</evidence>
<dbReference type="PANTHER" id="PTHR14593">
    <property type="entry name" value="WD REPEAT-CONTAINING PROTEIN 11"/>
    <property type="match status" value="1"/>
</dbReference>
<dbReference type="GO" id="GO:0048513">
    <property type="term" value="P:animal organ development"/>
    <property type="evidence" value="ECO:0007669"/>
    <property type="project" value="UniProtKB-ARBA"/>
</dbReference>
<evidence type="ECO:0000313" key="20">
    <source>
        <dbReference type="EMBL" id="KAK6293344.1"/>
    </source>
</evidence>
<dbReference type="EMBL" id="JAGTTL010000036">
    <property type="protein sequence ID" value="KAK6293344.1"/>
    <property type="molecule type" value="Genomic_DNA"/>
</dbReference>
<dbReference type="FunFam" id="2.130.10.10:FF:000309">
    <property type="entry name" value="WD repeat domain 11"/>
    <property type="match status" value="1"/>
</dbReference>
<feature type="compositionally biased region" description="Acidic residues" evidence="16">
    <location>
        <begin position="1236"/>
        <end position="1248"/>
    </location>
</feature>
<dbReference type="Proteomes" id="UP001356427">
    <property type="component" value="Unassembled WGS sequence"/>
</dbReference>
<dbReference type="InterPro" id="IPR001680">
    <property type="entry name" value="WD40_rpt"/>
</dbReference>
<evidence type="ECO:0000256" key="9">
    <source>
        <dbReference type="ARBA" id="ARBA00022737"/>
    </source>
</evidence>
<keyword evidence="7" id="KW-0597">Phosphoprotein</keyword>
<dbReference type="GO" id="GO:0005794">
    <property type="term" value="C:Golgi apparatus"/>
    <property type="evidence" value="ECO:0007669"/>
    <property type="project" value="UniProtKB-SubCell"/>
</dbReference>
<gene>
    <name evidence="20" type="ORF">J4Q44_G00356700</name>
</gene>
<evidence type="ECO:0000256" key="12">
    <source>
        <dbReference type="ARBA" id="ARBA00023242"/>
    </source>
</evidence>
<evidence type="ECO:0000256" key="11">
    <source>
        <dbReference type="ARBA" id="ARBA00023212"/>
    </source>
</evidence>
<name>A0AAN8Q6K6_9TELE</name>
<evidence type="ECO:0000256" key="15">
    <source>
        <dbReference type="ARBA" id="ARBA00070583"/>
    </source>
</evidence>
<comment type="caution">
    <text evidence="20">The sequence shown here is derived from an EMBL/GenBank/DDBJ whole genome shotgun (WGS) entry which is preliminary data.</text>
</comment>
<dbReference type="FunFam" id="2.130.10.10:FF:000296">
    <property type="entry name" value="WD repeat domain 11"/>
    <property type="match status" value="1"/>
</dbReference>
<dbReference type="Gene3D" id="2.130.10.10">
    <property type="entry name" value="YVTN repeat-like/Quinoprotein amine dehydrogenase"/>
    <property type="match status" value="3"/>
</dbReference>
<dbReference type="Pfam" id="PF23753">
    <property type="entry name" value="TPR_WDR11"/>
    <property type="match status" value="1"/>
</dbReference>
<evidence type="ECO:0000313" key="21">
    <source>
        <dbReference type="Proteomes" id="UP001356427"/>
    </source>
</evidence>
<dbReference type="InterPro" id="IPR057853">
    <property type="entry name" value="Beta-prop_WDR11_2nd"/>
</dbReference>
<feature type="region of interest" description="Disordered" evidence="16">
    <location>
        <begin position="1229"/>
        <end position="1248"/>
    </location>
</feature>
<dbReference type="AlphaFoldDB" id="A0AAN8Q6K6"/>
<protein>
    <recommendedName>
        <fullName evidence="15">WD repeat-containing protein 11</fullName>
    </recommendedName>
</protein>
<keyword evidence="21" id="KW-1185">Reference proteome</keyword>
<evidence type="ECO:0000256" key="10">
    <source>
        <dbReference type="ARBA" id="ARBA00023034"/>
    </source>
</evidence>
<evidence type="ECO:0000259" key="18">
    <source>
        <dbReference type="Pfam" id="PF23752"/>
    </source>
</evidence>
<keyword evidence="10" id="KW-0333">Golgi apparatus</keyword>
<keyword evidence="13" id="KW-0966">Cell projection</keyword>
<dbReference type="InterPro" id="IPR015943">
    <property type="entry name" value="WD40/YVTN_repeat-like_dom_sf"/>
</dbReference>
<keyword evidence="11" id="KW-0206">Cytoskeleton</keyword>
<evidence type="ECO:0000256" key="14">
    <source>
        <dbReference type="ARBA" id="ARBA00023329"/>
    </source>
</evidence>
<dbReference type="SUPFAM" id="SSF50978">
    <property type="entry name" value="WD40 repeat-like"/>
    <property type="match status" value="2"/>
</dbReference>
<dbReference type="FunFam" id="2.130.10.10:FF:000204">
    <property type="entry name" value="WD repeat domain 11"/>
    <property type="match status" value="1"/>
</dbReference>
<dbReference type="Pfam" id="PF23752">
    <property type="entry name" value="Beta-prop_WDR11_2nd"/>
    <property type="match status" value="1"/>
</dbReference>
<dbReference type="SMART" id="SM00320">
    <property type="entry name" value="WD40"/>
    <property type="match status" value="6"/>
</dbReference>
<evidence type="ECO:0000259" key="19">
    <source>
        <dbReference type="Pfam" id="PF23753"/>
    </source>
</evidence>
<evidence type="ECO:0000256" key="1">
    <source>
        <dbReference type="ARBA" id="ARBA00004120"/>
    </source>
</evidence>
<dbReference type="Pfam" id="PF23751">
    <property type="entry name" value="Beta-prop_WDR11_1st"/>
    <property type="match status" value="1"/>
</dbReference>
<comment type="subcellular location">
    <subcellularLocation>
        <location evidence="3">Cytoplasm</location>
        <location evidence="3">Cytoskeleton</location>
        <location evidence="3">Cilium axoneme</location>
    </subcellularLocation>
    <subcellularLocation>
        <location evidence="1">Cytoplasm</location>
        <location evidence="1">Cytoskeleton</location>
        <location evidence="1">Cilium basal body</location>
    </subcellularLocation>
    <subcellularLocation>
        <location evidence="4">Cytoplasmic vesicle</location>
    </subcellularLocation>
    <subcellularLocation>
        <location evidence="5">Golgi apparatus</location>
        <location evidence="5">trans-Golgi network</location>
    </subcellularLocation>
    <subcellularLocation>
        <location evidence="2">Nucleus</location>
    </subcellularLocation>
</comment>
<evidence type="ECO:0000259" key="17">
    <source>
        <dbReference type="Pfam" id="PF23751"/>
    </source>
</evidence>
<dbReference type="GO" id="GO:0060271">
    <property type="term" value="P:cilium assembly"/>
    <property type="evidence" value="ECO:0007669"/>
    <property type="project" value="UniProtKB-ARBA"/>
</dbReference>
<evidence type="ECO:0000256" key="3">
    <source>
        <dbReference type="ARBA" id="ARBA00004430"/>
    </source>
</evidence>
<sequence>MIPYSVNVKLAARTLTGTLNLQNKTAVDWGWQGLIAQGCHSSILIIDPKTSQTIQVLERHKANVVKVKWSRENYHHSLSSPYSLRLASADAAGKIIVWDVVSGTAHCEIQEHSKPIQDMDWLWTQDASRDLLLAIHPPNYIVLWNGDTGTKLWKKSYAENILSFSFDPFDPSNLALLTSEGIVFISDFSHSKPPGSGGKKVYIASPHASPAHTKPVPAALPAPTGAKKALNKVKVLITNEKPTAEAVTLNADCLQLSYLPSKRNHMLLLYPREILILDLELSQTVGVVGIERSGVPFFQVIPCAQRDALFCLHENGCITLRVCRCTTAPDESVAASDPEQSVQELVYDLRSQCDAIRVTKTVRPYRMVICPVNENNAALTVSDGRVMLWELKAHVSKPTVNPSSGLSPLYTPVAFCGSPLGQNQKKIQNLSLNTMIGQSLVSGADPPPPSPQQEVQLKFLLTGLLSGLPLPPFALRMCPPLTTKNINHYQPLLAVGTSNGSVLVYNLTSGLLHKDLSVHSCEVKGIEWVSLTSFLSFATSTPNNAGLVRNELQHVDLPTGRCFAFRGEQGNDEPAIEMMKVSHLKQYLVVVFRDKPLELWDVRTGTLLREMAKNFPTVTALEWSPSHNLKSLKKKQMLAREAMARQTTLSDTEQSSVEYNVISLLQDAESKSEGGGQAISAREHFVFTDTDGQVYHITVEGNTVKDGARIPPDGSMGSIACIAWKGDTLVLGDVDGNLNFWDLKARLSRGIPTHRGWVKKIRFAPGKGNQKLLVMYTDGAEVWDTKEVSMVSSLRIGRNVNYRILDIDWCTSDKVVLASDDGCIRVLEMAMKSASYRMDEQDLTDPVWCPYLLLPRAALTLKAFLLLQPWSGTFTMDITQVDYIEKYEIKGLIQEQLNSMSNDMKSVLLDPELNLLQRCLLVSRLFGDESDLQFWTVAAHYLQSFAQARHLSVPVPEGQTPAEGTQATPQGHLDIYHDTLCESFYFQRFQLERVHLQEVKRSSYDHTKKCADQLLLLGQTDRAVQLLLETSADNPSYYCDSLKACLVTTITSSGPSQSTIKLVATNMIANGKLAEGVQLLCLIDKAADACRYLQTYGEWNRAAWLAKVRLNPAESSDVLKRWAEHLCSPQVNQKSKAILVLLSLGCFHKVGEMLQSMRYFDRAALFIEACLKYGVMEANDSTNKLIGAAFVDYARLLRNLGLRESAAFWASRAGGAGEQLLEELFQGEEAVPEAVPGEEETEGLENTE</sequence>
<feature type="domain" description="WDR11 TPR" evidence="19">
    <location>
        <begin position="1003"/>
        <end position="1172"/>
    </location>
</feature>
<dbReference type="InterPro" id="IPR057852">
    <property type="entry name" value="Beta-prop_WDR11_1st"/>
</dbReference>
<dbReference type="GO" id="GO:0005930">
    <property type="term" value="C:axoneme"/>
    <property type="evidence" value="ECO:0007669"/>
    <property type="project" value="UniProtKB-SubCell"/>
</dbReference>
<dbReference type="InterPro" id="IPR039694">
    <property type="entry name" value="WDR11"/>
</dbReference>
<organism evidence="20 21">
    <name type="scientific">Coregonus suidteri</name>
    <dbReference type="NCBI Taxonomy" id="861788"/>
    <lineage>
        <taxon>Eukaryota</taxon>
        <taxon>Metazoa</taxon>
        <taxon>Chordata</taxon>
        <taxon>Craniata</taxon>
        <taxon>Vertebrata</taxon>
        <taxon>Euteleostomi</taxon>
        <taxon>Actinopterygii</taxon>
        <taxon>Neopterygii</taxon>
        <taxon>Teleostei</taxon>
        <taxon>Protacanthopterygii</taxon>
        <taxon>Salmoniformes</taxon>
        <taxon>Salmonidae</taxon>
        <taxon>Coregoninae</taxon>
        <taxon>Coregonus</taxon>
    </lineage>
</organism>
<evidence type="ECO:0000256" key="6">
    <source>
        <dbReference type="ARBA" id="ARBA00022490"/>
    </source>
</evidence>
<evidence type="ECO:0000256" key="13">
    <source>
        <dbReference type="ARBA" id="ARBA00023273"/>
    </source>
</evidence>